<keyword evidence="7 14" id="KW-0808">Transferase</keyword>
<dbReference type="Pfam" id="PF00809">
    <property type="entry name" value="Pterin_bind"/>
    <property type="match status" value="1"/>
</dbReference>
<dbReference type="eggNOG" id="COG0294">
    <property type="taxonomic scope" value="Bacteria"/>
</dbReference>
<sequence>MQQGHHAVLIHDRREAQRLLQEIAVDSAAFVYLLPKAVFRCIKLKEIPCIAANIIKQEMLAKGGEAAVKREALYLEGTTDILLLGTLKHYGLLLEKLKKQPFGLKKIAAEIQAILDNLQAGERTIALAHGKELPLGQRTLIMGILNITPDSFSDGGRYMETGQAVERAREMREEGADIIDIGGASSRPQSQMIDEAEELRRVLPVVKSLSREGFILSLDTFRAGVARACLDEGVHLINDIGRLQLDPGLLPVLAEKQAPVILMHNRMQLRDESGQVIDAEKVTQDLMHYQDLISDIIKELGQSIEMAQEAGLGRNKIIIDPGLGFGKNLAQNRLLIKRLEEFKSLGQPLLIGASRKTFIGQTLELEVGQRLEGSLAVVAMAIMNAADIVRVHDVRESKRVAMMTDAVIRENG</sequence>
<proteinExistence type="inferred from homology"/>
<comment type="cofactor">
    <cofactor evidence="2">
        <name>Mg(2+)</name>
        <dbReference type="ChEBI" id="CHEBI:18420"/>
    </cofactor>
</comment>
<dbReference type="InterPro" id="IPR045031">
    <property type="entry name" value="DHP_synth-like"/>
</dbReference>
<accession>Q0B0Q0</accession>
<reference evidence="15" key="1">
    <citation type="journal article" date="2010" name="Environ. Microbiol.">
        <title>The genome of Syntrophomonas wolfei: new insights into syntrophic metabolism and biohydrogen production.</title>
        <authorList>
            <person name="Sieber J.R."/>
            <person name="Sims D.R."/>
            <person name="Han C."/>
            <person name="Kim E."/>
            <person name="Lykidis A."/>
            <person name="Lapidus A.L."/>
            <person name="McDonnald E."/>
            <person name="Rohlin L."/>
            <person name="Culley D.E."/>
            <person name="Gunsalus R."/>
            <person name="McInerney M.J."/>
        </authorList>
    </citation>
    <scope>NUCLEOTIDE SEQUENCE [LARGE SCALE GENOMIC DNA]</scope>
    <source>
        <strain evidence="15">DSM 2245B / Goettingen</strain>
    </source>
</reference>
<name>Q0B0Q0_SYNWW</name>
<dbReference type="GO" id="GO:0004156">
    <property type="term" value="F:dihydropteroate synthase activity"/>
    <property type="evidence" value="ECO:0007669"/>
    <property type="project" value="UniProtKB-EC"/>
</dbReference>
<evidence type="ECO:0000259" key="13">
    <source>
        <dbReference type="PROSITE" id="PS50972"/>
    </source>
</evidence>
<evidence type="ECO:0000256" key="1">
    <source>
        <dbReference type="ARBA" id="ARBA00000012"/>
    </source>
</evidence>
<dbReference type="EC" id="2.5.1.15" evidence="5"/>
<dbReference type="PROSITE" id="PS50972">
    <property type="entry name" value="PTERIN_BINDING"/>
    <property type="match status" value="1"/>
</dbReference>
<dbReference type="GO" id="GO:0046872">
    <property type="term" value="F:metal ion binding"/>
    <property type="evidence" value="ECO:0007669"/>
    <property type="project" value="UniProtKB-KW"/>
</dbReference>
<dbReference type="GO" id="GO:0046654">
    <property type="term" value="P:tetrahydrofolate biosynthetic process"/>
    <property type="evidence" value="ECO:0007669"/>
    <property type="project" value="UniProtKB-UniPathway"/>
</dbReference>
<dbReference type="GO" id="GO:0046656">
    <property type="term" value="P:folic acid biosynthetic process"/>
    <property type="evidence" value="ECO:0007669"/>
    <property type="project" value="UniProtKB-KW"/>
</dbReference>
<evidence type="ECO:0000256" key="12">
    <source>
        <dbReference type="ARBA" id="ARBA00053449"/>
    </source>
</evidence>
<comment type="similarity">
    <text evidence="4">Belongs to the DHPS family.</text>
</comment>
<dbReference type="FunFam" id="3.20.20.20:FF:000006">
    <property type="entry name" value="Dihydropteroate synthase"/>
    <property type="match status" value="1"/>
</dbReference>
<comment type="function">
    <text evidence="12">Catalyzes the condensation of para-aminobenzoate (pABA) with 6-hydroxymethyl-7,8-dihydropterin diphosphate (DHPt-PP) to form 7,8-dihydropteroate (H2Pte), the immediate precursor of folate derivatives.</text>
</comment>
<dbReference type="PROSITE" id="PS00793">
    <property type="entry name" value="DHPS_2"/>
    <property type="match status" value="1"/>
</dbReference>
<dbReference type="PROSITE" id="PS00792">
    <property type="entry name" value="DHPS_1"/>
    <property type="match status" value="1"/>
</dbReference>
<evidence type="ECO:0000256" key="11">
    <source>
        <dbReference type="ARBA" id="ARBA00030193"/>
    </source>
</evidence>
<dbReference type="HOGENOM" id="CLU_008023_1_0_9"/>
<evidence type="ECO:0000313" key="14">
    <source>
        <dbReference type="EMBL" id="ABI67454.1"/>
    </source>
</evidence>
<dbReference type="OrthoDB" id="9811744at2"/>
<keyword evidence="10" id="KW-0289">Folate biosynthesis</keyword>
<evidence type="ECO:0000256" key="7">
    <source>
        <dbReference type="ARBA" id="ARBA00022679"/>
    </source>
</evidence>
<dbReference type="SUPFAM" id="SSF51717">
    <property type="entry name" value="Dihydropteroate synthetase-like"/>
    <property type="match status" value="1"/>
</dbReference>
<dbReference type="UniPathway" id="UPA00077">
    <property type="reaction ID" value="UER00156"/>
</dbReference>
<dbReference type="AlphaFoldDB" id="Q0B0Q0"/>
<dbReference type="KEGG" id="swo:Swol_0097"/>
<evidence type="ECO:0000313" key="15">
    <source>
        <dbReference type="Proteomes" id="UP000001968"/>
    </source>
</evidence>
<evidence type="ECO:0000256" key="3">
    <source>
        <dbReference type="ARBA" id="ARBA00004763"/>
    </source>
</evidence>
<evidence type="ECO:0000256" key="5">
    <source>
        <dbReference type="ARBA" id="ARBA00012458"/>
    </source>
</evidence>
<feature type="domain" description="Pterin-binding" evidence="13">
    <location>
        <begin position="139"/>
        <end position="402"/>
    </location>
</feature>
<keyword evidence="8" id="KW-0479">Metal-binding</keyword>
<evidence type="ECO:0000256" key="2">
    <source>
        <dbReference type="ARBA" id="ARBA00001946"/>
    </source>
</evidence>
<dbReference type="InterPro" id="IPR000489">
    <property type="entry name" value="Pterin-binding_dom"/>
</dbReference>
<comment type="pathway">
    <text evidence="3">Cofactor biosynthesis; tetrahydrofolate biosynthesis; 7,8-dihydrofolate from 2-amino-4-hydroxy-6-hydroxymethyl-7,8-dihydropteridine diphosphate and 4-aminobenzoate: step 1/2.</text>
</comment>
<comment type="catalytic activity">
    <reaction evidence="1">
        <text>(7,8-dihydropterin-6-yl)methyl diphosphate + 4-aminobenzoate = 7,8-dihydropteroate + diphosphate</text>
        <dbReference type="Rhea" id="RHEA:19949"/>
        <dbReference type="ChEBI" id="CHEBI:17836"/>
        <dbReference type="ChEBI" id="CHEBI:17839"/>
        <dbReference type="ChEBI" id="CHEBI:33019"/>
        <dbReference type="ChEBI" id="CHEBI:72950"/>
        <dbReference type="EC" id="2.5.1.15"/>
    </reaction>
</comment>
<organism evidence="14 15">
    <name type="scientific">Syntrophomonas wolfei subsp. wolfei (strain DSM 2245B / Goettingen)</name>
    <dbReference type="NCBI Taxonomy" id="335541"/>
    <lineage>
        <taxon>Bacteria</taxon>
        <taxon>Bacillati</taxon>
        <taxon>Bacillota</taxon>
        <taxon>Clostridia</taxon>
        <taxon>Eubacteriales</taxon>
        <taxon>Syntrophomonadaceae</taxon>
        <taxon>Syntrophomonas</taxon>
    </lineage>
</organism>
<keyword evidence="15" id="KW-1185">Reference proteome</keyword>
<evidence type="ECO:0000256" key="4">
    <source>
        <dbReference type="ARBA" id="ARBA00009503"/>
    </source>
</evidence>
<evidence type="ECO:0000256" key="8">
    <source>
        <dbReference type="ARBA" id="ARBA00022723"/>
    </source>
</evidence>
<evidence type="ECO:0000256" key="10">
    <source>
        <dbReference type="ARBA" id="ARBA00022909"/>
    </source>
</evidence>
<gene>
    <name evidence="14" type="ordered locus">Swol_0097</name>
</gene>
<dbReference type="Gene3D" id="3.20.20.20">
    <property type="entry name" value="Dihydropteroate synthase-like"/>
    <property type="match status" value="1"/>
</dbReference>
<dbReference type="RefSeq" id="WP_011639565.1">
    <property type="nucleotide sequence ID" value="NC_008346.1"/>
</dbReference>
<protein>
    <recommendedName>
        <fullName evidence="6">Dihydropteroate synthase</fullName>
        <ecNumber evidence="5">2.5.1.15</ecNumber>
    </recommendedName>
    <alternativeName>
        <fullName evidence="11">Dihydropteroate pyrophosphorylase</fullName>
    </alternativeName>
</protein>
<dbReference type="NCBIfam" id="TIGR01496">
    <property type="entry name" value="DHPS"/>
    <property type="match status" value="1"/>
</dbReference>
<dbReference type="PANTHER" id="PTHR20941:SF1">
    <property type="entry name" value="FOLIC ACID SYNTHESIS PROTEIN FOL1"/>
    <property type="match status" value="1"/>
</dbReference>
<keyword evidence="9" id="KW-0460">Magnesium</keyword>
<dbReference type="InterPro" id="IPR006390">
    <property type="entry name" value="DHP_synth_dom"/>
</dbReference>
<dbReference type="Proteomes" id="UP000001968">
    <property type="component" value="Chromosome"/>
</dbReference>
<evidence type="ECO:0000256" key="6">
    <source>
        <dbReference type="ARBA" id="ARBA00016919"/>
    </source>
</evidence>
<dbReference type="CDD" id="cd00739">
    <property type="entry name" value="DHPS"/>
    <property type="match status" value="1"/>
</dbReference>
<evidence type="ECO:0000256" key="9">
    <source>
        <dbReference type="ARBA" id="ARBA00022842"/>
    </source>
</evidence>
<dbReference type="PANTHER" id="PTHR20941">
    <property type="entry name" value="FOLATE SYNTHESIS PROTEINS"/>
    <property type="match status" value="1"/>
</dbReference>
<dbReference type="STRING" id="335541.Swol_0097"/>
<dbReference type="InterPro" id="IPR011005">
    <property type="entry name" value="Dihydropteroate_synth-like_sf"/>
</dbReference>
<dbReference type="EMBL" id="CP000448">
    <property type="protein sequence ID" value="ABI67454.1"/>
    <property type="molecule type" value="Genomic_DNA"/>
</dbReference>
<dbReference type="GO" id="GO:0005829">
    <property type="term" value="C:cytosol"/>
    <property type="evidence" value="ECO:0007669"/>
    <property type="project" value="TreeGrafter"/>
</dbReference>